<gene>
    <name evidence="2" type="ORF">SDC9_00665</name>
</gene>
<dbReference type="EMBL" id="VSSQ01000001">
    <property type="protein sequence ID" value="MPL55198.1"/>
    <property type="molecule type" value="Genomic_DNA"/>
</dbReference>
<comment type="caution">
    <text evidence="2">The sequence shown here is derived from an EMBL/GenBank/DDBJ whole genome shotgun (WGS) entry which is preliminary data.</text>
</comment>
<keyword evidence="1" id="KW-0472">Membrane</keyword>
<evidence type="ECO:0000313" key="2">
    <source>
        <dbReference type="EMBL" id="MPL55198.1"/>
    </source>
</evidence>
<accession>A0A644SKL8</accession>
<evidence type="ECO:0000256" key="1">
    <source>
        <dbReference type="SAM" id="Phobius"/>
    </source>
</evidence>
<proteinExistence type="predicted"/>
<reference evidence="2" key="1">
    <citation type="submission" date="2019-08" db="EMBL/GenBank/DDBJ databases">
        <authorList>
            <person name="Kucharzyk K."/>
            <person name="Murdoch R.W."/>
            <person name="Higgins S."/>
            <person name="Loffler F."/>
        </authorList>
    </citation>
    <scope>NUCLEOTIDE SEQUENCE</scope>
</reference>
<name>A0A644SKL8_9ZZZZ</name>
<sequence>MKNQIFKNIFFFVGFITLMSFTFVKDNFILWQENKKLKIQDFKADNKDTIKVNRQQFLGAISAIRIEYSSFQRNKNSVPDFSIKTYFDPNESWMLLKNDYVLQHEQIHFDLTELYARKMRKSVESLRQKNVTNISIYRKKIQHWNVMKEKASNQFDADNQDYYIKIGQKILFQKNPKQEAWKKKVDRELFQYSLFKNAD</sequence>
<dbReference type="AlphaFoldDB" id="A0A644SKL8"/>
<protein>
    <submittedName>
        <fullName evidence="2">Uncharacterized protein</fullName>
    </submittedName>
</protein>
<feature type="transmembrane region" description="Helical" evidence="1">
    <location>
        <begin position="6"/>
        <end position="24"/>
    </location>
</feature>
<organism evidence="2">
    <name type="scientific">bioreactor metagenome</name>
    <dbReference type="NCBI Taxonomy" id="1076179"/>
    <lineage>
        <taxon>unclassified sequences</taxon>
        <taxon>metagenomes</taxon>
        <taxon>ecological metagenomes</taxon>
    </lineage>
</organism>
<keyword evidence="1" id="KW-1133">Transmembrane helix</keyword>
<keyword evidence="1" id="KW-0812">Transmembrane</keyword>